<dbReference type="AlphaFoldDB" id="A0A8T0VLQ3"/>
<feature type="region of interest" description="Disordered" evidence="1">
    <location>
        <begin position="1"/>
        <end position="36"/>
    </location>
</feature>
<evidence type="ECO:0000313" key="2">
    <source>
        <dbReference type="EMBL" id="KAG2634546.1"/>
    </source>
</evidence>
<organism evidence="2 3">
    <name type="scientific">Panicum virgatum</name>
    <name type="common">Blackwell switchgrass</name>
    <dbReference type="NCBI Taxonomy" id="38727"/>
    <lineage>
        <taxon>Eukaryota</taxon>
        <taxon>Viridiplantae</taxon>
        <taxon>Streptophyta</taxon>
        <taxon>Embryophyta</taxon>
        <taxon>Tracheophyta</taxon>
        <taxon>Spermatophyta</taxon>
        <taxon>Magnoliopsida</taxon>
        <taxon>Liliopsida</taxon>
        <taxon>Poales</taxon>
        <taxon>Poaceae</taxon>
        <taxon>PACMAD clade</taxon>
        <taxon>Panicoideae</taxon>
        <taxon>Panicodae</taxon>
        <taxon>Paniceae</taxon>
        <taxon>Panicinae</taxon>
        <taxon>Panicum</taxon>
        <taxon>Panicum sect. Hiantes</taxon>
    </lineage>
</organism>
<protein>
    <submittedName>
        <fullName evidence="2">Uncharacterized protein</fullName>
    </submittedName>
</protein>
<evidence type="ECO:0000256" key="1">
    <source>
        <dbReference type="SAM" id="MobiDB-lite"/>
    </source>
</evidence>
<keyword evidence="3" id="KW-1185">Reference proteome</keyword>
<proteinExistence type="predicted"/>
<feature type="region of interest" description="Disordered" evidence="1">
    <location>
        <begin position="106"/>
        <end position="147"/>
    </location>
</feature>
<gene>
    <name evidence="2" type="ORF">PVAP13_2NG186203</name>
</gene>
<name>A0A8T0VLQ3_PANVG</name>
<dbReference type="Proteomes" id="UP000823388">
    <property type="component" value="Chromosome 2N"/>
</dbReference>
<reference evidence="2 3" key="1">
    <citation type="submission" date="2020-05" db="EMBL/GenBank/DDBJ databases">
        <title>WGS assembly of Panicum virgatum.</title>
        <authorList>
            <person name="Lovell J.T."/>
            <person name="Jenkins J."/>
            <person name="Shu S."/>
            <person name="Juenger T.E."/>
            <person name="Schmutz J."/>
        </authorList>
    </citation>
    <scope>NUCLEOTIDE SEQUENCE [LARGE SCALE GENOMIC DNA]</scope>
    <source>
        <strain evidence="3">cv. AP13</strain>
    </source>
</reference>
<evidence type="ECO:0000313" key="3">
    <source>
        <dbReference type="Proteomes" id="UP000823388"/>
    </source>
</evidence>
<sequence>MDHRPPLRDVTNQLGGHSGQGLKRSRAQTDAALPDDHSHVLTVLETKRQKAKDRYAKLTVEQKAQRNAKRREAYAMKKNASRSTEMHTLVANSGDTFATPVLAMLPSNNTTSDNGGDFYEKTPEKLKRERDRKSYANMSEDAKKEKISKKNLARNLNNNMPSRNLNYEGNYVVFLVLLLGC</sequence>
<dbReference type="EMBL" id="CM029040">
    <property type="protein sequence ID" value="KAG2634546.1"/>
    <property type="molecule type" value="Genomic_DNA"/>
</dbReference>
<feature type="region of interest" description="Disordered" evidence="1">
    <location>
        <begin position="62"/>
        <end position="85"/>
    </location>
</feature>
<feature type="compositionally biased region" description="Basic and acidic residues" evidence="1">
    <location>
        <begin position="118"/>
        <end position="145"/>
    </location>
</feature>
<accession>A0A8T0VLQ3</accession>
<comment type="caution">
    <text evidence="2">The sequence shown here is derived from an EMBL/GenBank/DDBJ whole genome shotgun (WGS) entry which is preliminary data.</text>
</comment>